<dbReference type="Proteomes" id="UP000234483">
    <property type="component" value="Unassembled WGS sequence"/>
</dbReference>
<accession>A0A2N5CPD1</accession>
<dbReference type="GO" id="GO:0016887">
    <property type="term" value="F:ATP hydrolysis activity"/>
    <property type="evidence" value="ECO:0007669"/>
    <property type="project" value="InterPro"/>
</dbReference>
<dbReference type="FunFam" id="3.40.50.300:FF:000134">
    <property type="entry name" value="Iron-enterobactin ABC transporter ATP-binding protein"/>
    <property type="match status" value="1"/>
</dbReference>
<dbReference type="EMBL" id="CP026100">
    <property type="protein sequence ID" value="AYV48496.1"/>
    <property type="molecule type" value="Genomic_DNA"/>
</dbReference>
<dbReference type="Pfam" id="PF00005">
    <property type="entry name" value="ABC_tran"/>
    <property type="match status" value="1"/>
</dbReference>
<reference evidence="9 10" key="1">
    <citation type="submission" date="2017-12" db="EMBL/GenBank/DDBJ databases">
        <title>The genome sequence of Caulobacter flavus CGMCC1 15093.</title>
        <authorList>
            <person name="Gao J."/>
            <person name="Mao X."/>
            <person name="Sun J."/>
        </authorList>
    </citation>
    <scope>NUCLEOTIDE SEQUENCE [LARGE SCALE GENOMIC DNA]</scope>
    <source>
        <strain evidence="9 10">CGMCC1 15093</strain>
    </source>
</reference>
<evidence type="ECO:0000256" key="4">
    <source>
        <dbReference type="ARBA" id="ARBA00022840"/>
    </source>
</evidence>
<evidence type="ECO:0000259" key="7">
    <source>
        <dbReference type="PROSITE" id="PS50893"/>
    </source>
</evidence>
<dbReference type="CDD" id="cd03214">
    <property type="entry name" value="ABC_Iron-Siderophores_B12_Hemin"/>
    <property type="match status" value="1"/>
</dbReference>
<evidence type="ECO:0000313" key="9">
    <source>
        <dbReference type="EMBL" id="PLR08788.1"/>
    </source>
</evidence>
<sequence>MTAAPFPAATLSAENLNVALGGRAVLHGVSATFRAGEVTAVVGPNGAGKSTLLACLAGLRKPDAGAVSLDGAPLAALPHRERARRIGFLPQTPEVAWAVDVETLVGIGRSAHSGMRGLSEADRLAVARALKHTDLEGLARREVKSLSGGERGRALFARVLAGEPSWLLADEPLAGLDPGHQLDAVDLMRGFAAQAGQGVIMTLHDLAIAARLADRVLVLVDGRLIADGPPREALTPDVLARAYGVTARVVEGQSGPLIELVGRHG</sequence>
<name>A0A2N5CPD1_9CAUL</name>
<keyword evidence="5" id="KW-1278">Translocase</keyword>
<keyword evidence="2" id="KW-0813">Transport</keyword>
<dbReference type="RefSeq" id="WP_101714745.1">
    <property type="nucleotide sequence ID" value="NZ_CP026100.1"/>
</dbReference>
<gene>
    <name evidence="8" type="ORF">C1707_20750</name>
    <name evidence="9" type="ORF">CFHF_20320</name>
</gene>
<keyword evidence="3" id="KW-0547">Nucleotide-binding</keyword>
<comment type="similarity">
    <text evidence="1">Belongs to the ABC transporter superfamily.</text>
</comment>
<evidence type="ECO:0000313" key="11">
    <source>
        <dbReference type="Proteomes" id="UP000281192"/>
    </source>
</evidence>
<evidence type="ECO:0000256" key="6">
    <source>
        <dbReference type="ARBA" id="ARBA00037066"/>
    </source>
</evidence>
<reference evidence="8 11" key="2">
    <citation type="submission" date="2018-01" db="EMBL/GenBank/DDBJ databases">
        <title>Complete genome sequence of Caulobacter flavus RHGG3.</title>
        <authorList>
            <person name="Yang E."/>
        </authorList>
    </citation>
    <scope>NUCLEOTIDE SEQUENCE [LARGE SCALE GENOMIC DNA]</scope>
    <source>
        <strain evidence="8 11">RHGG3</strain>
    </source>
</reference>
<dbReference type="GO" id="GO:0005524">
    <property type="term" value="F:ATP binding"/>
    <property type="evidence" value="ECO:0007669"/>
    <property type="project" value="UniProtKB-KW"/>
</dbReference>
<dbReference type="AlphaFoldDB" id="A0A2N5CPD1"/>
<dbReference type="PANTHER" id="PTHR42794:SF1">
    <property type="entry name" value="HEMIN IMPORT ATP-BINDING PROTEIN HMUV"/>
    <property type="match status" value="1"/>
</dbReference>
<dbReference type="SMART" id="SM00382">
    <property type="entry name" value="AAA"/>
    <property type="match status" value="1"/>
</dbReference>
<evidence type="ECO:0000313" key="8">
    <source>
        <dbReference type="EMBL" id="AYV48496.1"/>
    </source>
</evidence>
<evidence type="ECO:0000256" key="3">
    <source>
        <dbReference type="ARBA" id="ARBA00022741"/>
    </source>
</evidence>
<dbReference type="InterPro" id="IPR003439">
    <property type="entry name" value="ABC_transporter-like_ATP-bd"/>
</dbReference>
<evidence type="ECO:0000256" key="5">
    <source>
        <dbReference type="ARBA" id="ARBA00022967"/>
    </source>
</evidence>
<evidence type="ECO:0000256" key="2">
    <source>
        <dbReference type="ARBA" id="ARBA00022448"/>
    </source>
</evidence>
<dbReference type="Gene3D" id="3.40.50.300">
    <property type="entry name" value="P-loop containing nucleotide triphosphate hydrolases"/>
    <property type="match status" value="1"/>
</dbReference>
<keyword evidence="11" id="KW-1185">Reference proteome</keyword>
<keyword evidence="4" id="KW-0067">ATP-binding</keyword>
<dbReference type="PROSITE" id="PS50893">
    <property type="entry name" value="ABC_TRANSPORTER_2"/>
    <property type="match status" value="1"/>
</dbReference>
<dbReference type="InterPro" id="IPR003593">
    <property type="entry name" value="AAA+_ATPase"/>
</dbReference>
<dbReference type="SUPFAM" id="SSF52540">
    <property type="entry name" value="P-loop containing nucleoside triphosphate hydrolases"/>
    <property type="match status" value="1"/>
</dbReference>
<dbReference type="PANTHER" id="PTHR42794">
    <property type="entry name" value="HEMIN IMPORT ATP-BINDING PROTEIN HMUV"/>
    <property type="match status" value="1"/>
</dbReference>
<evidence type="ECO:0000256" key="1">
    <source>
        <dbReference type="ARBA" id="ARBA00005417"/>
    </source>
</evidence>
<evidence type="ECO:0000313" key="10">
    <source>
        <dbReference type="Proteomes" id="UP000234483"/>
    </source>
</evidence>
<comment type="function">
    <text evidence="6">Part of the ABC transporter complex HmuTUV involved in hemin import. Responsible for energy coupling to the transport system.</text>
</comment>
<feature type="domain" description="ABC transporter" evidence="7">
    <location>
        <begin position="11"/>
        <end position="246"/>
    </location>
</feature>
<dbReference type="KEGG" id="cfh:C1707_20750"/>
<proteinExistence type="inferred from homology"/>
<organism evidence="9 10">
    <name type="scientific">Caulobacter flavus</name>
    <dbReference type="NCBI Taxonomy" id="1679497"/>
    <lineage>
        <taxon>Bacteria</taxon>
        <taxon>Pseudomonadati</taxon>
        <taxon>Pseudomonadota</taxon>
        <taxon>Alphaproteobacteria</taxon>
        <taxon>Caulobacterales</taxon>
        <taxon>Caulobacteraceae</taxon>
        <taxon>Caulobacter</taxon>
    </lineage>
</organism>
<dbReference type="OrthoDB" id="9806149at2"/>
<dbReference type="Proteomes" id="UP000281192">
    <property type="component" value="Chromosome"/>
</dbReference>
<dbReference type="EMBL" id="PJRQ01000041">
    <property type="protein sequence ID" value="PLR08788.1"/>
    <property type="molecule type" value="Genomic_DNA"/>
</dbReference>
<dbReference type="InterPro" id="IPR027417">
    <property type="entry name" value="P-loop_NTPase"/>
</dbReference>
<protein>
    <submittedName>
        <fullName evidence="9">ABC transporter</fullName>
    </submittedName>
</protein>